<reference evidence="15 16" key="1">
    <citation type="journal article" date="2019" name="Sci. Data">
        <title>Hybrid genome assembly and annotation of Danionella translucida.</title>
        <authorList>
            <person name="Kadobianskyi M."/>
            <person name="Schulze L."/>
            <person name="Schuelke M."/>
            <person name="Judkewitz B."/>
        </authorList>
    </citation>
    <scope>NUCLEOTIDE SEQUENCE [LARGE SCALE GENOMIC DNA]</scope>
    <source>
        <strain evidence="15 16">Bolton</strain>
    </source>
</reference>
<dbReference type="Pfam" id="PF01302">
    <property type="entry name" value="CAP_GLY"/>
    <property type="match status" value="2"/>
</dbReference>
<dbReference type="EMBL" id="SRMA01026909">
    <property type="protein sequence ID" value="TRY65503.1"/>
    <property type="molecule type" value="Genomic_DNA"/>
</dbReference>
<dbReference type="OrthoDB" id="6287070at2759"/>
<proteinExistence type="inferred from homology"/>
<feature type="region of interest" description="Disordered" evidence="13">
    <location>
        <begin position="380"/>
        <end position="417"/>
    </location>
</feature>
<dbReference type="GO" id="GO:0004843">
    <property type="term" value="F:cysteine-type deubiquitinase activity"/>
    <property type="evidence" value="ECO:0007669"/>
    <property type="project" value="UniProtKB-EC"/>
</dbReference>
<dbReference type="GO" id="GO:0005813">
    <property type="term" value="C:centrosome"/>
    <property type="evidence" value="ECO:0007669"/>
    <property type="project" value="UniProtKB-SubCell"/>
</dbReference>
<evidence type="ECO:0000259" key="14">
    <source>
        <dbReference type="PROSITE" id="PS50245"/>
    </source>
</evidence>
<comment type="caution">
    <text evidence="15">The sequence shown here is derived from an EMBL/GenBank/DDBJ whole genome shotgun (WGS) entry which is preliminary data.</text>
</comment>
<dbReference type="EC" id="3.4.19.12" evidence="5"/>
<evidence type="ECO:0000256" key="12">
    <source>
        <dbReference type="ARBA" id="ARBA00022833"/>
    </source>
</evidence>
<dbReference type="InterPro" id="IPR000938">
    <property type="entry name" value="CAP-Gly_domain"/>
</dbReference>
<feature type="compositionally biased region" description="Polar residues" evidence="13">
    <location>
        <begin position="483"/>
        <end position="507"/>
    </location>
</feature>
<comment type="similarity">
    <text evidence="4">Belongs to the peptidase C19 family.</text>
</comment>
<dbReference type="SUPFAM" id="SSF54001">
    <property type="entry name" value="Cysteine proteinases"/>
    <property type="match status" value="1"/>
</dbReference>
<dbReference type="InterPro" id="IPR036859">
    <property type="entry name" value="CAP-Gly_dom_sf"/>
</dbReference>
<dbReference type="Gene3D" id="3.90.70.10">
    <property type="entry name" value="Cysteine proteinases"/>
    <property type="match status" value="2"/>
</dbReference>
<evidence type="ECO:0000256" key="3">
    <source>
        <dbReference type="ARBA" id="ARBA00004556"/>
    </source>
</evidence>
<keyword evidence="16" id="KW-1185">Reference proteome</keyword>
<dbReference type="Proteomes" id="UP000316079">
    <property type="component" value="Unassembled WGS sequence"/>
</dbReference>
<dbReference type="GO" id="GO:0006508">
    <property type="term" value="P:proteolysis"/>
    <property type="evidence" value="ECO:0007669"/>
    <property type="project" value="UniProtKB-KW"/>
</dbReference>
<keyword evidence="12" id="KW-0862">Zinc</keyword>
<name>A0A553NJ69_9TELE</name>
<keyword evidence="7" id="KW-0645">Protease</keyword>
<feature type="region of interest" description="Disordered" evidence="13">
    <location>
        <begin position="483"/>
        <end position="577"/>
    </location>
</feature>
<comment type="subcellular location">
    <subcellularLocation>
        <location evidence="2">Cytoplasm</location>
        <location evidence="2">Cytoskeleton</location>
        <location evidence="2">Microtubule organizing center</location>
        <location evidence="2">Centrosome</location>
    </subcellularLocation>
    <subcellularLocation>
        <location evidence="3">Cytoplasm</location>
        <location evidence="3">Perinuclear region</location>
    </subcellularLocation>
</comment>
<feature type="compositionally biased region" description="Low complexity" evidence="13">
    <location>
        <begin position="618"/>
        <end position="632"/>
    </location>
</feature>
<protein>
    <recommendedName>
        <fullName evidence="5">ubiquitinyl hydrolase 1</fullName>
        <ecNumber evidence="5">3.4.19.12</ecNumber>
    </recommendedName>
</protein>
<feature type="region of interest" description="Disordered" evidence="13">
    <location>
        <begin position="618"/>
        <end position="649"/>
    </location>
</feature>
<evidence type="ECO:0000313" key="16">
    <source>
        <dbReference type="Proteomes" id="UP000316079"/>
    </source>
</evidence>
<dbReference type="Gene3D" id="2.30.30.190">
    <property type="entry name" value="CAP Gly-rich-like domain"/>
    <property type="match status" value="2"/>
</dbReference>
<keyword evidence="10" id="KW-0378">Hydrolase</keyword>
<evidence type="ECO:0000256" key="6">
    <source>
        <dbReference type="ARBA" id="ARBA00022490"/>
    </source>
</evidence>
<comment type="catalytic activity">
    <reaction evidence="1">
        <text>Thiol-dependent hydrolysis of ester, thioester, amide, peptide and isopeptide bonds formed by the C-terminal Gly of ubiquitin (a 76-residue protein attached to proteins as an intracellular targeting signal).</text>
        <dbReference type="EC" id="3.4.19.12"/>
    </reaction>
</comment>
<evidence type="ECO:0000256" key="5">
    <source>
        <dbReference type="ARBA" id="ARBA00012759"/>
    </source>
</evidence>
<evidence type="ECO:0000256" key="1">
    <source>
        <dbReference type="ARBA" id="ARBA00000707"/>
    </source>
</evidence>
<evidence type="ECO:0000256" key="2">
    <source>
        <dbReference type="ARBA" id="ARBA00004300"/>
    </source>
</evidence>
<gene>
    <name evidence="15" type="ORF">DNTS_021727</name>
</gene>
<dbReference type="SUPFAM" id="SSF74924">
    <property type="entry name" value="Cap-Gly domain"/>
    <property type="match status" value="2"/>
</dbReference>
<evidence type="ECO:0000256" key="8">
    <source>
        <dbReference type="ARBA" id="ARBA00022723"/>
    </source>
</evidence>
<evidence type="ECO:0000313" key="15">
    <source>
        <dbReference type="EMBL" id="TRY65503.1"/>
    </source>
</evidence>
<dbReference type="GO" id="GO:0046872">
    <property type="term" value="F:metal ion binding"/>
    <property type="evidence" value="ECO:0007669"/>
    <property type="project" value="UniProtKB-KW"/>
</dbReference>
<dbReference type="GO" id="GO:0048471">
    <property type="term" value="C:perinuclear region of cytoplasm"/>
    <property type="evidence" value="ECO:0007669"/>
    <property type="project" value="UniProtKB-SubCell"/>
</dbReference>
<sequence>MMSLLLNSLEKEIGRLLHGIMSNDAHRRRPLRKYMVASDFKLQDPLEGTIRLQQGYLCEEPEDGNRAAKDHLWVKVIDLGSVVKLHRHALSELAPSLSALLEPVPDLRKRVCLVSKPRALLRFWALPLGSEVCVLCLRGISGEPAPAVLRYRGLLSPRASAVFFGVQLKGWAAGLGRTNGSFKGRQFFICPENCGLFLPVSELLIPQPTQVSRDHSSNPNHRKSQTSVDQGQNSHLLNRRLSQGSGIGQQLKTNPASGEHMQPLHHSSQNHNSGYLERPAHHSDVNHSQCSRGDKKQPRNPLKPQLSQNVNGSGEQGRSGSGKLDRSGSGEQGRSGSAKQSRSGSGEQGRCIHLSNTRSKSEKQGQAGHLQNPHLCHSLKDQEQPVNPSKPQLSPCFVDEEQPGRSSNPCHLHGSRDQKQPAYLLNPLLSEPSDLEEPLCISNSSLGSVGQKSVLPFLKLNLNSSSTSVNLEQPEHNLKMSRFQTSEENEPISSASRDQGHPTNPKQSHGFKDQEQSLHHSNPNISHGLGDSPLLTSPSHPSPLITNRDVPQLLVTGQRDGLRPVPVTKPKPLPKLPLLPLTNGTGLQPSINPQNKDLHPQTPLKIVIRPSMLISARKSLQPPSSSISSAQKPAPPLKPKVALQPPAKQQALSINQSEASIGFQTPPSPPITARGTWLEVGSMVEVNDPPIFGVVRWIGQIYGESEAFAGIELDEEISDATNGSFQGEQHFVCPANKGLFVKLGNCKRDSRFPEPELRIDQVNRCNSIGFAQWSSQRVEEHTAPPWGQDAHLRYEGFKRGIQGHHNSCYLDATLFRCTLPKARMIAVFVARPNAVCILSLFSCSSSFDRLLFCPVGSELGLRAQDLLRCQIINPLRRFGYVCASKTMALRKLLKEETADSGFTSQEKDPEEFLSQLFLLLQVEPFLTIRAESVQDCFLYQLFPPPVSSSTPPRVSSVQSLLESSFMHSSLKLTEAPSCLPLLMPRFGKEFKMFEAILPSATLDITDLVDDSLRKCSICRSAAHWECEECYYDEEITPGEIKQYCNPCNTQVNVTSTQEASMGDLDTAIQAPSASWESSRQLMHLFAVTYLSIVTFTGGENGFSVPQVHRCPEVSPYLSLTPEELSRIDLSTLRGPVKRLLCDAHMCFYHCPHLTLYK</sequence>
<feature type="region of interest" description="Disordered" evidence="13">
    <location>
        <begin position="209"/>
        <end position="351"/>
    </location>
</feature>
<evidence type="ECO:0000256" key="4">
    <source>
        <dbReference type="ARBA" id="ARBA00009085"/>
    </source>
</evidence>
<dbReference type="PROSITE" id="PS50245">
    <property type="entry name" value="CAP_GLY_2"/>
    <property type="match status" value="2"/>
</dbReference>
<dbReference type="AlphaFoldDB" id="A0A553NJ69"/>
<evidence type="ECO:0000256" key="9">
    <source>
        <dbReference type="ARBA" id="ARBA00022786"/>
    </source>
</evidence>
<evidence type="ECO:0000256" key="10">
    <source>
        <dbReference type="ARBA" id="ARBA00022801"/>
    </source>
</evidence>
<keyword evidence="9" id="KW-0833">Ubl conjugation pathway</keyword>
<dbReference type="STRING" id="623744.A0A553NJ69"/>
<evidence type="ECO:0000256" key="11">
    <source>
        <dbReference type="ARBA" id="ARBA00022807"/>
    </source>
</evidence>
<feature type="domain" description="CAP-Gly" evidence="14">
    <location>
        <begin position="699"/>
        <end position="742"/>
    </location>
</feature>
<feature type="compositionally biased region" description="Polar residues" evidence="13">
    <location>
        <begin position="225"/>
        <end position="256"/>
    </location>
</feature>
<evidence type="ECO:0000256" key="7">
    <source>
        <dbReference type="ARBA" id="ARBA00022670"/>
    </source>
</evidence>
<dbReference type="InterPro" id="IPR038765">
    <property type="entry name" value="Papain-like_cys_pep_sf"/>
</dbReference>
<keyword evidence="6" id="KW-0963">Cytoplasm</keyword>
<accession>A0A553NJ69</accession>
<feature type="compositionally biased region" description="Low complexity" evidence="13">
    <location>
        <begin position="532"/>
        <end position="544"/>
    </location>
</feature>
<feature type="domain" description="CAP-Gly" evidence="14">
    <location>
        <begin position="162"/>
        <end position="199"/>
    </location>
</feature>
<keyword evidence="8" id="KW-0479">Metal-binding</keyword>
<keyword evidence="11" id="KW-0788">Thiol protease</keyword>
<feature type="compositionally biased region" description="Pro residues" evidence="13">
    <location>
        <begin position="567"/>
        <end position="577"/>
    </location>
</feature>
<dbReference type="SMART" id="SM01052">
    <property type="entry name" value="CAP_GLY"/>
    <property type="match status" value="2"/>
</dbReference>
<feature type="compositionally biased region" description="Low complexity" evidence="13">
    <location>
        <begin position="639"/>
        <end position="649"/>
    </location>
</feature>
<dbReference type="PANTHER" id="PTHR11830">
    <property type="entry name" value="40S RIBOSOMAL PROTEIN S3A"/>
    <property type="match status" value="1"/>
</dbReference>
<evidence type="ECO:0000256" key="13">
    <source>
        <dbReference type="SAM" id="MobiDB-lite"/>
    </source>
</evidence>
<organism evidence="15 16">
    <name type="scientific">Danionella cerebrum</name>
    <dbReference type="NCBI Taxonomy" id="2873325"/>
    <lineage>
        <taxon>Eukaryota</taxon>
        <taxon>Metazoa</taxon>
        <taxon>Chordata</taxon>
        <taxon>Craniata</taxon>
        <taxon>Vertebrata</taxon>
        <taxon>Euteleostomi</taxon>
        <taxon>Actinopterygii</taxon>
        <taxon>Neopterygii</taxon>
        <taxon>Teleostei</taxon>
        <taxon>Ostariophysi</taxon>
        <taxon>Cypriniformes</taxon>
        <taxon>Danionidae</taxon>
        <taxon>Danioninae</taxon>
        <taxon>Danionella</taxon>
    </lineage>
</organism>